<evidence type="ECO:0000256" key="1">
    <source>
        <dbReference type="SAM" id="MobiDB-lite"/>
    </source>
</evidence>
<reference evidence="2 3" key="1">
    <citation type="submission" date="2018-11" db="EMBL/GenBank/DDBJ databases">
        <title>Genome assembly of Steccherinum ochraceum LE-BIN_3174, the white-rot fungus of the Steccherinaceae family (The Residual Polyporoid clade, Polyporales, Basidiomycota).</title>
        <authorList>
            <person name="Fedorova T.V."/>
            <person name="Glazunova O.A."/>
            <person name="Landesman E.O."/>
            <person name="Moiseenko K.V."/>
            <person name="Psurtseva N.V."/>
            <person name="Savinova O.S."/>
            <person name="Shakhova N.V."/>
            <person name="Tyazhelova T.V."/>
            <person name="Vasina D.V."/>
        </authorList>
    </citation>
    <scope>NUCLEOTIDE SEQUENCE [LARGE SCALE GENOMIC DNA]</scope>
    <source>
        <strain evidence="2 3">LE-BIN_3174</strain>
    </source>
</reference>
<dbReference type="EMBL" id="RWJN01000012">
    <property type="protein sequence ID" value="TCD70976.1"/>
    <property type="molecule type" value="Genomic_DNA"/>
</dbReference>
<name>A0A4R0RSW1_9APHY</name>
<comment type="caution">
    <text evidence="2">The sequence shown here is derived from an EMBL/GenBank/DDBJ whole genome shotgun (WGS) entry which is preliminary data.</text>
</comment>
<dbReference type="Proteomes" id="UP000292702">
    <property type="component" value="Unassembled WGS sequence"/>
</dbReference>
<feature type="compositionally biased region" description="Acidic residues" evidence="1">
    <location>
        <begin position="324"/>
        <end position="333"/>
    </location>
</feature>
<evidence type="ECO:0000313" key="3">
    <source>
        <dbReference type="Proteomes" id="UP000292702"/>
    </source>
</evidence>
<organism evidence="2 3">
    <name type="scientific">Steccherinum ochraceum</name>
    <dbReference type="NCBI Taxonomy" id="92696"/>
    <lineage>
        <taxon>Eukaryota</taxon>
        <taxon>Fungi</taxon>
        <taxon>Dikarya</taxon>
        <taxon>Basidiomycota</taxon>
        <taxon>Agaricomycotina</taxon>
        <taxon>Agaricomycetes</taxon>
        <taxon>Polyporales</taxon>
        <taxon>Steccherinaceae</taxon>
        <taxon>Steccherinum</taxon>
    </lineage>
</organism>
<dbReference type="AlphaFoldDB" id="A0A4R0RSW1"/>
<feature type="compositionally biased region" description="Low complexity" evidence="1">
    <location>
        <begin position="239"/>
        <end position="249"/>
    </location>
</feature>
<sequence>MVRKPKTRSAFGHLYVDRKAGLSSLAATKREKLVNLSTTHPIAVNNVAWLQDAKGSTQILNFHATPNNMKAVGWSQSGKRSVQNRSTKFPAQHDPVAITNAEGKEVFTCPACVNYLALNNGSLVVQTFTSKYNFRRRHCCSEEHVFVLEAFLGLQTPLDMFPYQCPDQGCNDACMRGDELRTHCGEAGHPLVAASALEAAISEPQLNMGTAGDIQPQTQNTETAFYKTRPMKKKGTKCGGAASSSGGSALPPSMDQYRVETDVYEPATPREFSPFDDNFSAFMGPWHAASRSLEYRNLAVTAETAMTEDFYARESSWIPPTRTDEEDQETEEEMAAKYLNLEPTS</sequence>
<keyword evidence="3" id="KW-1185">Reference proteome</keyword>
<feature type="region of interest" description="Disordered" evidence="1">
    <location>
        <begin position="235"/>
        <end position="254"/>
    </location>
</feature>
<proteinExistence type="predicted"/>
<gene>
    <name evidence="2" type="ORF">EIP91_000884</name>
</gene>
<evidence type="ECO:0000313" key="2">
    <source>
        <dbReference type="EMBL" id="TCD70976.1"/>
    </source>
</evidence>
<protein>
    <submittedName>
        <fullName evidence="2">Uncharacterized protein</fullName>
    </submittedName>
</protein>
<feature type="region of interest" description="Disordered" evidence="1">
    <location>
        <begin position="319"/>
        <end position="345"/>
    </location>
</feature>
<accession>A0A4R0RSW1</accession>